<reference evidence="6 7" key="1">
    <citation type="journal article" date="2017" name="Gigascience">
        <title>Genome sequence of the small brown planthopper, Laodelphax striatellus.</title>
        <authorList>
            <person name="Zhu J."/>
            <person name="Jiang F."/>
            <person name="Wang X."/>
            <person name="Yang P."/>
            <person name="Bao Y."/>
            <person name="Zhao W."/>
            <person name="Wang W."/>
            <person name="Lu H."/>
            <person name="Wang Q."/>
            <person name="Cui N."/>
            <person name="Li J."/>
            <person name="Chen X."/>
            <person name="Luo L."/>
            <person name="Yu J."/>
            <person name="Kang L."/>
            <person name="Cui F."/>
        </authorList>
    </citation>
    <scope>NUCLEOTIDE SEQUENCE [LARGE SCALE GENOMIC DNA]</scope>
    <source>
        <strain evidence="6">Lst14</strain>
    </source>
</reference>
<dbReference type="PROSITE" id="PS01180">
    <property type="entry name" value="CUB"/>
    <property type="match status" value="3"/>
</dbReference>
<sequence length="834" mass="93152">MIIVDGNAKTELSNRKDPGLFCGETEQAQTFISETSFVKLLFHVDNFTDQTYFSFDSRAEQQFDVYLRYGQHPELYPNRRGQVVPGSYCERVFRDCRLQTCYVQSPAYPGVYPRHLHCAYHLNTRLPFIKLYIENEEFNIDGQRCENIMTCPMRPISSGDEHCPYDYIKIYDGKDATSPVIGTFCGMGKFPYSIIGTSEDLFVEFISSQAGPLLNSGFHFNVGNWPGHVETAGSRNGTCDWLLTSQDLAASGKTEGIFLSVAHWYPPHTSCTYLIQGAPDQIIRLYFPSFRINRIESPIMHFDGDCGESLTLYDASWPDDSRIIKTFCDTFSRAMEKHDFVSTGNALFVRFESKTGSYSGIVGCNYWRTTLLSTTRNRSRPCGDGVTTRSYRQLASESETAQSPARASTRLVYKRERVATPPPRSCAVVYRFVHATPASIARRLILTLHRPIKLSRLLIFQDNPFNSAPCSNCWESRLDRLIIWEPALTNSSETPTSAAAGSQCLCKSSTTNTQQQQQPVLQKTVSLPPIATVISSSETLNLELIVDSAHSASSYFKHPGALFEAKYEFIHGPLCGPAVIAPSEEGELHFPHYEALSYAEAPRSVHCIWEVRVNRERDVWLHFDKVRFATRDCQDGRLDVFLPSRPDHPFLSICGHNVSSKDMPPLTSKDLTPVGGDATAQPSVRIQFIGTTTPARAAFKIAWTELFHLPRNPDGTLMTSRLTETDSQSMQTDCEFICPGEASLCIPARLVCNGVINCPAPPNLNPLANITSDSGDESPELCAARTEAPQVNWVMVGLGATAGTILGVIFLFFICRCFCCCCCSKRHDDDDDDY</sequence>
<feature type="domain" description="CUB" evidence="5">
    <location>
        <begin position="239"/>
        <end position="374"/>
    </location>
</feature>
<feature type="domain" description="CUB" evidence="5">
    <location>
        <begin position="575"/>
        <end position="706"/>
    </location>
</feature>
<keyword evidence="4" id="KW-0812">Transmembrane</keyword>
<dbReference type="FunFam" id="2.60.120.290:FF:000055">
    <property type="entry name" value="Dorsal-ventral patterning protein tolloid"/>
    <property type="match status" value="1"/>
</dbReference>
<dbReference type="InterPro" id="IPR000859">
    <property type="entry name" value="CUB_dom"/>
</dbReference>
<evidence type="ECO:0000256" key="3">
    <source>
        <dbReference type="SAM" id="MobiDB-lite"/>
    </source>
</evidence>
<dbReference type="SMART" id="SM00042">
    <property type="entry name" value="CUB"/>
    <property type="match status" value="3"/>
</dbReference>
<dbReference type="SUPFAM" id="SSF49854">
    <property type="entry name" value="Spermadhesin, CUB domain"/>
    <property type="match status" value="2"/>
</dbReference>
<keyword evidence="4" id="KW-1133">Transmembrane helix</keyword>
<proteinExistence type="predicted"/>
<dbReference type="CDD" id="cd00041">
    <property type="entry name" value="CUB"/>
    <property type="match status" value="2"/>
</dbReference>
<dbReference type="PANTHER" id="PTHR47537:SF1">
    <property type="entry name" value="CUB DOMAIN-CONTAINING PROTEIN"/>
    <property type="match status" value="1"/>
</dbReference>
<protein>
    <recommendedName>
        <fullName evidence="5">CUB domain-containing protein</fullName>
    </recommendedName>
</protein>
<dbReference type="InterPro" id="IPR053207">
    <property type="entry name" value="Non-NMDA_GluR_Accessory"/>
</dbReference>
<evidence type="ECO:0000256" key="4">
    <source>
        <dbReference type="SAM" id="Phobius"/>
    </source>
</evidence>
<dbReference type="AlphaFoldDB" id="A0A482XTD7"/>
<dbReference type="OrthoDB" id="6155811at2759"/>
<dbReference type="Gene3D" id="2.60.120.290">
    <property type="entry name" value="Spermadhesin, CUB domain"/>
    <property type="match status" value="3"/>
</dbReference>
<feature type="region of interest" description="Disordered" evidence="3">
    <location>
        <begin position="378"/>
        <end position="408"/>
    </location>
</feature>
<evidence type="ECO:0000313" key="7">
    <source>
        <dbReference type="Proteomes" id="UP000291343"/>
    </source>
</evidence>
<accession>A0A482XTD7</accession>
<dbReference type="Pfam" id="PF00431">
    <property type="entry name" value="CUB"/>
    <property type="match status" value="2"/>
</dbReference>
<feature type="domain" description="CUB" evidence="5">
    <location>
        <begin position="89"/>
        <end position="225"/>
    </location>
</feature>
<evidence type="ECO:0000259" key="5">
    <source>
        <dbReference type="PROSITE" id="PS01180"/>
    </source>
</evidence>
<comment type="caution">
    <text evidence="6">The sequence shown here is derived from an EMBL/GenBank/DDBJ whole genome shotgun (WGS) entry which is preliminary data.</text>
</comment>
<dbReference type="PANTHER" id="PTHR47537">
    <property type="entry name" value="CUBILIN"/>
    <property type="match status" value="1"/>
</dbReference>
<dbReference type="InParanoid" id="A0A482XTD7"/>
<name>A0A482XTD7_LAOST</name>
<keyword evidence="1" id="KW-1015">Disulfide bond</keyword>
<keyword evidence="7" id="KW-1185">Reference proteome</keyword>
<evidence type="ECO:0000313" key="6">
    <source>
        <dbReference type="EMBL" id="RZF48924.1"/>
    </source>
</evidence>
<evidence type="ECO:0000256" key="1">
    <source>
        <dbReference type="ARBA" id="ARBA00023157"/>
    </source>
</evidence>
<evidence type="ECO:0000256" key="2">
    <source>
        <dbReference type="PROSITE-ProRule" id="PRU00059"/>
    </source>
</evidence>
<dbReference type="InterPro" id="IPR035914">
    <property type="entry name" value="Sperma_CUB_dom_sf"/>
</dbReference>
<dbReference type="FunCoup" id="A0A482XTD7">
    <property type="interactions" value="169"/>
</dbReference>
<dbReference type="STRING" id="195883.A0A482XTD7"/>
<comment type="caution">
    <text evidence="2">Lacks conserved residue(s) required for the propagation of feature annotation.</text>
</comment>
<feature type="transmembrane region" description="Helical" evidence="4">
    <location>
        <begin position="793"/>
        <end position="815"/>
    </location>
</feature>
<dbReference type="GO" id="GO:0005886">
    <property type="term" value="C:plasma membrane"/>
    <property type="evidence" value="ECO:0007669"/>
    <property type="project" value="TreeGrafter"/>
</dbReference>
<dbReference type="EMBL" id="QKKF02000897">
    <property type="protein sequence ID" value="RZF48924.1"/>
    <property type="molecule type" value="Genomic_DNA"/>
</dbReference>
<dbReference type="Proteomes" id="UP000291343">
    <property type="component" value="Unassembled WGS sequence"/>
</dbReference>
<feature type="compositionally biased region" description="Polar residues" evidence="3">
    <location>
        <begin position="387"/>
        <end position="406"/>
    </location>
</feature>
<keyword evidence="4" id="KW-0472">Membrane</keyword>
<gene>
    <name evidence="6" type="ORF">LSTR_LSTR003304</name>
</gene>
<organism evidence="6 7">
    <name type="scientific">Laodelphax striatellus</name>
    <name type="common">Small brown planthopper</name>
    <name type="synonym">Delphax striatella</name>
    <dbReference type="NCBI Taxonomy" id="195883"/>
    <lineage>
        <taxon>Eukaryota</taxon>
        <taxon>Metazoa</taxon>
        <taxon>Ecdysozoa</taxon>
        <taxon>Arthropoda</taxon>
        <taxon>Hexapoda</taxon>
        <taxon>Insecta</taxon>
        <taxon>Pterygota</taxon>
        <taxon>Neoptera</taxon>
        <taxon>Paraneoptera</taxon>
        <taxon>Hemiptera</taxon>
        <taxon>Auchenorrhyncha</taxon>
        <taxon>Fulgoroidea</taxon>
        <taxon>Delphacidae</taxon>
        <taxon>Criomorphinae</taxon>
        <taxon>Laodelphax</taxon>
    </lineage>
</organism>